<name>A0A5C8EW20_BRAPL</name>
<reference evidence="1 2" key="1">
    <citation type="journal article" date="1992" name="Lakartidningen">
        <title>[Penicillin V and not amoxicillin is the first choice preparation in acute otitis].</title>
        <authorList>
            <person name="Kamme C."/>
            <person name="Lundgren K."/>
            <person name="Prellner K."/>
        </authorList>
    </citation>
    <scope>NUCLEOTIDE SEQUENCE [LARGE SCALE GENOMIC DNA]</scope>
    <source>
        <strain evidence="1 2">PC5538III-hc</strain>
    </source>
</reference>
<dbReference type="OrthoDB" id="307776at2"/>
<gene>
    <name evidence="1" type="ORF">EPJ72_06460</name>
</gene>
<comment type="caution">
    <text evidence="1">The sequence shown here is derived from an EMBL/GenBank/DDBJ whole genome shotgun (WGS) entry which is preliminary data.</text>
</comment>
<dbReference type="Pfam" id="PF05258">
    <property type="entry name" value="DciA"/>
    <property type="match status" value="1"/>
</dbReference>
<evidence type="ECO:0000313" key="2">
    <source>
        <dbReference type="Proteomes" id="UP000323176"/>
    </source>
</evidence>
<protein>
    <submittedName>
        <fullName evidence="1">DUF721 domain-containing protein</fullName>
    </submittedName>
</protein>
<dbReference type="EMBL" id="SAXY01000041">
    <property type="protein sequence ID" value="TXJ41829.1"/>
    <property type="molecule type" value="Genomic_DNA"/>
</dbReference>
<sequence length="146" mass="17363">MKEIIDILNEYSNKRNTNLYSYLKIANKWNIIMGDVLSKICYPSFFRNGILTVNVIDSVWANEIVMNKIKIFNNIKNETNIVVYNLVTRIDDINNNFESNNIKKNYVKKTITEEHKKWADETIKESNIEDEKMREKFYNILLEAED</sequence>
<dbReference type="AlphaFoldDB" id="A0A5C8EW20"/>
<organism evidence="1 2">
    <name type="scientific">Brachyspira pilosicoli</name>
    <name type="common">Serpulina pilosicoli</name>
    <dbReference type="NCBI Taxonomy" id="52584"/>
    <lineage>
        <taxon>Bacteria</taxon>
        <taxon>Pseudomonadati</taxon>
        <taxon>Spirochaetota</taxon>
        <taxon>Spirochaetia</taxon>
        <taxon>Brachyspirales</taxon>
        <taxon>Brachyspiraceae</taxon>
        <taxon>Brachyspira</taxon>
    </lineage>
</organism>
<evidence type="ECO:0000313" key="1">
    <source>
        <dbReference type="EMBL" id="TXJ41829.1"/>
    </source>
</evidence>
<dbReference type="InterPro" id="IPR007922">
    <property type="entry name" value="DciA-like"/>
</dbReference>
<proteinExistence type="predicted"/>
<dbReference type="Proteomes" id="UP000323176">
    <property type="component" value="Unassembled WGS sequence"/>
</dbReference>
<accession>A0A5C8EW20</accession>